<gene>
    <name evidence="1" type="ORF">GE061_020336</name>
</gene>
<dbReference type="PANTHER" id="PTHR47331:SF4">
    <property type="entry name" value="PEPTIDASE S1 DOMAIN-CONTAINING PROTEIN"/>
    <property type="match status" value="1"/>
</dbReference>
<protein>
    <submittedName>
        <fullName evidence="1">Uncharacterized protein</fullName>
    </submittedName>
</protein>
<evidence type="ECO:0000313" key="2">
    <source>
        <dbReference type="Proteomes" id="UP000466442"/>
    </source>
</evidence>
<sequence length="419" mass="47674">MSDLPLSTKWYDAISSQLHRVSQVVGEYIVPIGSPQPHLSNSSPPPVHDSTVLAMKQHNFLVGTIPKFAGNITEFNFFKTMFDKAAHSLDIPTAKKLACLREHLSGHPLSIVNNVGNTDADYDRAYEALIREYSGKRRTAMATLKAFLNVTPVKNNATADEISRFISQITNTRTAVMNLKMPDPSDFRDFHFAYSRLPSDLREEFYKKYPDSDYIPKFKDLLKFLELQSDQRRARAFVNEAITPWNSSSTSYLPKRSLPGPPLRRQEITTRNAYSVLQDNSYILVNDQTRRLFTYSRKLYNIEQACFQIDTHSTSSRFTAECLFRRFAEAQEEFPEVESYITEMSDLPLSTKWYDAISSQLHRVSQVVGEYIVPIGSPQPHLSNSSPPPVHDSTVLAMKQHNFLVGTIPKFAGNITEFI</sequence>
<proteinExistence type="predicted"/>
<keyword evidence="2" id="KW-1185">Reference proteome</keyword>
<reference evidence="1" key="1">
    <citation type="journal article" date="2021" name="Mol. Ecol. Resour.">
        <title>Apolygus lucorum genome provides insights into omnivorousness and mesophyll feeding.</title>
        <authorList>
            <person name="Liu Y."/>
            <person name="Liu H."/>
            <person name="Wang H."/>
            <person name="Huang T."/>
            <person name="Liu B."/>
            <person name="Yang B."/>
            <person name="Yin L."/>
            <person name="Li B."/>
            <person name="Zhang Y."/>
            <person name="Zhang S."/>
            <person name="Jiang F."/>
            <person name="Zhang X."/>
            <person name="Ren Y."/>
            <person name="Wang B."/>
            <person name="Wang S."/>
            <person name="Lu Y."/>
            <person name="Wu K."/>
            <person name="Fan W."/>
            <person name="Wang G."/>
        </authorList>
    </citation>
    <scope>NUCLEOTIDE SEQUENCE</scope>
    <source>
        <strain evidence="1">12Hb</strain>
    </source>
</reference>
<dbReference type="AlphaFoldDB" id="A0A8S9WJA5"/>
<evidence type="ECO:0000313" key="1">
    <source>
        <dbReference type="EMBL" id="KAF6197307.1"/>
    </source>
</evidence>
<dbReference type="PANTHER" id="PTHR47331">
    <property type="entry name" value="PHD-TYPE DOMAIN-CONTAINING PROTEIN"/>
    <property type="match status" value="1"/>
</dbReference>
<dbReference type="Pfam" id="PF03564">
    <property type="entry name" value="DUF1759"/>
    <property type="match status" value="1"/>
</dbReference>
<name>A0A8S9WJA5_APOLU</name>
<comment type="caution">
    <text evidence="1">The sequence shown here is derived from an EMBL/GenBank/DDBJ whole genome shotgun (WGS) entry which is preliminary data.</text>
</comment>
<dbReference type="Proteomes" id="UP000466442">
    <property type="component" value="Unassembled WGS sequence"/>
</dbReference>
<accession>A0A8S9WJA5</accession>
<dbReference type="OrthoDB" id="6628072at2759"/>
<dbReference type="InterPro" id="IPR005312">
    <property type="entry name" value="DUF1759"/>
</dbReference>
<organism evidence="1 2">
    <name type="scientific">Apolygus lucorum</name>
    <name type="common">Small green plant bug</name>
    <name type="synonym">Lygocoris lucorum</name>
    <dbReference type="NCBI Taxonomy" id="248454"/>
    <lineage>
        <taxon>Eukaryota</taxon>
        <taxon>Metazoa</taxon>
        <taxon>Ecdysozoa</taxon>
        <taxon>Arthropoda</taxon>
        <taxon>Hexapoda</taxon>
        <taxon>Insecta</taxon>
        <taxon>Pterygota</taxon>
        <taxon>Neoptera</taxon>
        <taxon>Paraneoptera</taxon>
        <taxon>Hemiptera</taxon>
        <taxon>Heteroptera</taxon>
        <taxon>Panheteroptera</taxon>
        <taxon>Cimicomorpha</taxon>
        <taxon>Miridae</taxon>
        <taxon>Mirini</taxon>
        <taxon>Apolygus</taxon>
    </lineage>
</organism>
<dbReference type="EMBL" id="WIXP02000161">
    <property type="protein sequence ID" value="KAF6197307.1"/>
    <property type="molecule type" value="Genomic_DNA"/>
</dbReference>